<dbReference type="EMBL" id="LAZR01000622">
    <property type="protein sequence ID" value="KKN62519.1"/>
    <property type="molecule type" value="Genomic_DNA"/>
</dbReference>
<evidence type="ECO:0000313" key="1">
    <source>
        <dbReference type="EMBL" id="KKN62519.1"/>
    </source>
</evidence>
<gene>
    <name evidence="1" type="ORF">LCGC14_0511350</name>
</gene>
<protein>
    <submittedName>
        <fullName evidence="1">Uncharacterized protein</fullName>
    </submittedName>
</protein>
<organism evidence="1">
    <name type="scientific">marine sediment metagenome</name>
    <dbReference type="NCBI Taxonomy" id="412755"/>
    <lineage>
        <taxon>unclassified sequences</taxon>
        <taxon>metagenomes</taxon>
        <taxon>ecological metagenomes</taxon>
    </lineage>
</organism>
<comment type="caution">
    <text evidence="1">The sequence shown here is derived from an EMBL/GenBank/DDBJ whole genome shotgun (WGS) entry which is preliminary data.</text>
</comment>
<proteinExistence type="predicted"/>
<dbReference type="AlphaFoldDB" id="A0A0F9S607"/>
<name>A0A0F9S607_9ZZZZ</name>
<sequence length="68" mass="7177">MARILLVGALLLASWGGSLGIAFGVTEWRTEHFVTESPTSPYATPTGPFANPALQPGCTPEPSYGWCP</sequence>
<reference evidence="1" key="1">
    <citation type="journal article" date="2015" name="Nature">
        <title>Complex archaea that bridge the gap between prokaryotes and eukaryotes.</title>
        <authorList>
            <person name="Spang A."/>
            <person name="Saw J.H."/>
            <person name="Jorgensen S.L."/>
            <person name="Zaremba-Niedzwiedzka K."/>
            <person name="Martijn J."/>
            <person name="Lind A.E."/>
            <person name="van Eijk R."/>
            <person name="Schleper C."/>
            <person name="Guy L."/>
            <person name="Ettema T.J."/>
        </authorList>
    </citation>
    <scope>NUCLEOTIDE SEQUENCE</scope>
</reference>
<accession>A0A0F9S607</accession>